<dbReference type="Gene3D" id="3.40.50.1820">
    <property type="entry name" value="alpha/beta hydrolase"/>
    <property type="match status" value="1"/>
</dbReference>
<dbReference type="InterPro" id="IPR000734">
    <property type="entry name" value="TAG_lipase"/>
</dbReference>
<dbReference type="InterPro" id="IPR001870">
    <property type="entry name" value="B30.2/SPRY"/>
</dbReference>
<comment type="subcellular location">
    <subcellularLocation>
        <location evidence="1">Secreted</location>
    </subcellularLocation>
</comment>
<reference evidence="6 7" key="1">
    <citation type="submission" date="2024-04" db="EMBL/GenBank/DDBJ databases">
        <authorList>
            <person name="Rising A."/>
            <person name="Reimegard J."/>
            <person name="Sonavane S."/>
            <person name="Akerstrom W."/>
            <person name="Nylinder S."/>
            <person name="Hedman E."/>
            <person name="Kallberg Y."/>
        </authorList>
    </citation>
    <scope>NUCLEOTIDE SEQUENCE [LARGE SCALE GENOMIC DNA]</scope>
</reference>
<keyword evidence="7" id="KW-1185">Reference proteome</keyword>
<dbReference type="GO" id="GO:0016298">
    <property type="term" value="F:lipase activity"/>
    <property type="evidence" value="ECO:0007669"/>
    <property type="project" value="InterPro"/>
</dbReference>
<proteinExistence type="inferred from homology"/>
<name>A0AAV1ZAX3_9ARAC</name>
<dbReference type="PROSITE" id="PS50188">
    <property type="entry name" value="B302_SPRY"/>
    <property type="match status" value="1"/>
</dbReference>
<dbReference type="PANTHER" id="PTHR11610">
    <property type="entry name" value="LIPASE"/>
    <property type="match status" value="1"/>
</dbReference>
<sequence length="115" mass="12394">KEIGVDLRKVHIISHSFGAEIAGYAGARLPDLGRITALDPAGFLFRFTDRKVQIDDTDAIFVDVIHTNPAPISILGVGTDEDVGHINFWPAGGNLKGCLLPVLRNAFSGIFPNEI</sequence>
<dbReference type="InterPro" id="IPR029058">
    <property type="entry name" value="AB_hydrolase_fold"/>
</dbReference>
<evidence type="ECO:0000256" key="1">
    <source>
        <dbReference type="ARBA" id="ARBA00004613"/>
    </source>
</evidence>
<dbReference type="GO" id="GO:0016042">
    <property type="term" value="P:lipid catabolic process"/>
    <property type="evidence" value="ECO:0007669"/>
    <property type="project" value="TreeGrafter"/>
</dbReference>
<evidence type="ECO:0000256" key="3">
    <source>
        <dbReference type="ARBA" id="ARBA00022525"/>
    </source>
</evidence>
<evidence type="ECO:0000256" key="4">
    <source>
        <dbReference type="RuleBase" id="RU004262"/>
    </source>
</evidence>
<feature type="non-terminal residue" evidence="6">
    <location>
        <position position="115"/>
    </location>
</feature>
<comment type="caution">
    <text evidence="6">The sequence shown here is derived from an EMBL/GenBank/DDBJ whole genome shotgun (WGS) entry which is preliminary data.</text>
</comment>
<evidence type="ECO:0000313" key="7">
    <source>
        <dbReference type="Proteomes" id="UP001497382"/>
    </source>
</evidence>
<gene>
    <name evidence="6" type="ORF">LARSCL_LOCUS4264</name>
</gene>
<feature type="non-terminal residue" evidence="6">
    <location>
        <position position="1"/>
    </location>
</feature>
<dbReference type="PANTHER" id="PTHR11610:SF181">
    <property type="entry name" value="INACTIVE PANCREATIC LIPASE-RELATED PROTEIN 1-LIKE"/>
    <property type="match status" value="1"/>
</dbReference>
<feature type="domain" description="B30.2/SPRY" evidence="5">
    <location>
        <begin position="1"/>
        <end position="115"/>
    </location>
</feature>
<evidence type="ECO:0000256" key="2">
    <source>
        <dbReference type="ARBA" id="ARBA00010701"/>
    </source>
</evidence>
<dbReference type="Pfam" id="PF00151">
    <property type="entry name" value="Lipase"/>
    <property type="match status" value="1"/>
</dbReference>
<comment type="similarity">
    <text evidence="2 4">Belongs to the AB hydrolase superfamily. Lipase family.</text>
</comment>
<dbReference type="EMBL" id="CAXIEN010000035">
    <property type="protein sequence ID" value="CAL1268599.1"/>
    <property type="molecule type" value="Genomic_DNA"/>
</dbReference>
<protein>
    <recommendedName>
        <fullName evidence="5">B30.2/SPRY domain-containing protein</fullName>
    </recommendedName>
</protein>
<dbReference type="GO" id="GO:0005615">
    <property type="term" value="C:extracellular space"/>
    <property type="evidence" value="ECO:0007669"/>
    <property type="project" value="TreeGrafter"/>
</dbReference>
<dbReference type="AlphaFoldDB" id="A0AAV1ZAX3"/>
<keyword evidence="3" id="KW-0964">Secreted</keyword>
<accession>A0AAV1ZAX3</accession>
<evidence type="ECO:0000259" key="5">
    <source>
        <dbReference type="PROSITE" id="PS50188"/>
    </source>
</evidence>
<dbReference type="Proteomes" id="UP001497382">
    <property type="component" value="Unassembled WGS sequence"/>
</dbReference>
<dbReference type="InterPro" id="IPR013818">
    <property type="entry name" value="Lipase"/>
</dbReference>
<evidence type="ECO:0000313" key="6">
    <source>
        <dbReference type="EMBL" id="CAL1268599.1"/>
    </source>
</evidence>
<dbReference type="SUPFAM" id="SSF53474">
    <property type="entry name" value="alpha/beta-Hydrolases"/>
    <property type="match status" value="1"/>
</dbReference>
<organism evidence="6 7">
    <name type="scientific">Larinioides sclopetarius</name>
    <dbReference type="NCBI Taxonomy" id="280406"/>
    <lineage>
        <taxon>Eukaryota</taxon>
        <taxon>Metazoa</taxon>
        <taxon>Ecdysozoa</taxon>
        <taxon>Arthropoda</taxon>
        <taxon>Chelicerata</taxon>
        <taxon>Arachnida</taxon>
        <taxon>Araneae</taxon>
        <taxon>Araneomorphae</taxon>
        <taxon>Entelegynae</taxon>
        <taxon>Araneoidea</taxon>
        <taxon>Araneidae</taxon>
        <taxon>Larinioides</taxon>
    </lineage>
</organism>